<dbReference type="PANTHER" id="PTHR43179:SF7">
    <property type="entry name" value="RHAMNOSYLTRANSFERASE WBBL"/>
    <property type="match status" value="1"/>
</dbReference>
<dbReference type="Proteomes" id="UP000239576">
    <property type="component" value="Unassembled WGS sequence"/>
</dbReference>
<evidence type="ECO:0000313" key="1">
    <source>
        <dbReference type="EMBL" id="PSB27226.1"/>
    </source>
</evidence>
<dbReference type="Gene3D" id="3.90.550.10">
    <property type="entry name" value="Spore Coat Polysaccharide Biosynthesis Protein SpsA, Chain A"/>
    <property type="match status" value="1"/>
</dbReference>
<proteinExistence type="predicted"/>
<reference evidence="2" key="1">
    <citation type="submission" date="2018-02" db="EMBL/GenBank/DDBJ databases">
        <authorList>
            <person name="Moore K."/>
            <person name="Momper L."/>
        </authorList>
    </citation>
    <scope>NUCLEOTIDE SEQUENCE [LARGE SCALE GENOMIC DNA]</scope>
    <source>
        <strain evidence="2">ULC18</strain>
    </source>
</reference>
<dbReference type="InterPro" id="IPR029044">
    <property type="entry name" value="Nucleotide-diphossugar_trans"/>
</dbReference>
<dbReference type="RefSeq" id="WP_106257527.1">
    <property type="nucleotide sequence ID" value="NZ_CAWNSW010000129.1"/>
</dbReference>
<dbReference type="OrthoDB" id="9813495at2"/>
<gene>
    <name evidence="1" type="ORF">C7B82_17315</name>
</gene>
<sequence>MGTIQLAIGIVLYKNDLNLLYKSLLGFKEQLLSSLPISIELGIIDNSQGSQLRQVLKIADDLNLSVSVSQQGENIGFGAGHNCLFRNLQAMNREMDYYLCANPDGIPHQRMIENLVVFAQARNNQGLFEARQFPIEHPKIYDPKTFATGWCSGCCLLIPFPVYERLDGFDESFFLYCEDVDLSWRAQMLGYQCYTVPNALFYHYVFGEDRNISRQDLEMTISAYKLAAKYGNIDATQKELLRLRELVSQEELQKICSVDLKKIPLDMVPTYIDFNHGRYFSPSRW</sequence>
<protein>
    <recommendedName>
        <fullName evidence="3">Glycosyltransferase family 2 protein</fullName>
    </recommendedName>
</protein>
<comment type="caution">
    <text evidence="1">The sequence shown here is derived from an EMBL/GenBank/DDBJ whole genome shotgun (WGS) entry which is preliminary data.</text>
</comment>
<dbReference type="PANTHER" id="PTHR43179">
    <property type="entry name" value="RHAMNOSYLTRANSFERASE WBBL"/>
    <property type="match status" value="1"/>
</dbReference>
<dbReference type="CDD" id="cd04186">
    <property type="entry name" value="GT_2_like_c"/>
    <property type="match status" value="1"/>
</dbReference>
<dbReference type="AlphaFoldDB" id="A0A2T1E3B7"/>
<evidence type="ECO:0000313" key="2">
    <source>
        <dbReference type="Proteomes" id="UP000239576"/>
    </source>
</evidence>
<name>A0A2T1E3B7_9CYAN</name>
<dbReference type="EMBL" id="PVWK01000097">
    <property type="protein sequence ID" value="PSB27226.1"/>
    <property type="molecule type" value="Genomic_DNA"/>
</dbReference>
<reference evidence="1 2" key="2">
    <citation type="submission" date="2018-03" db="EMBL/GenBank/DDBJ databases">
        <title>The ancient ancestry and fast evolution of plastids.</title>
        <authorList>
            <person name="Moore K.R."/>
            <person name="Magnabosco C."/>
            <person name="Momper L."/>
            <person name="Gold D.A."/>
            <person name="Bosak T."/>
            <person name="Fournier G.P."/>
        </authorList>
    </citation>
    <scope>NUCLEOTIDE SEQUENCE [LARGE SCALE GENOMIC DNA]</scope>
    <source>
        <strain evidence="1 2">ULC18</strain>
    </source>
</reference>
<keyword evidence="2" id="KW-1185">Reference proteome</keyword>
<dbReference type="SUPFAM" id="SSF53448">
    <property type="entry name" value="Nucleotide-diphospho-sugar transferases"/>
    <property type="match status" value="1"/>
</dbReference>
<accession>A0A2T1E3B7</accession>
<evidence type="ECO:0008006" key="3">
    <source>
        <dbReference type="Google" id="ProtNLM"/>
    </source>
</evidence>
<organism evidence="1 2">
    <name type="scientific">Stenomitos frigidus ULC18</name>
    <dbReference type="NCBI Taxonomy" id="2107698"/>
    <lineage>
        <taxon>Bacteria</taxon>
        <taxon>Bacillati</taxon>
        <taxon>Cyanobacteriota</taxon>
        <taxon>Cyanophyceae</taxon>
        <taxon>Leptolyngbyales</taxon>
        <taxon>Leptolyngbyaceae</taxon>
        <taxon>Stenomitos</taxon>
    </lineage>
</organism>